<proteinExistence type="predicted"/>
<sequence>MSAEFKAITPEYMERIIQEACDRLGYRILAPGELDGETLEAAAKVADKRAAMAGTVSHEAARALLEALPDAIRALKDAPAGKTDGAKQE</sequence>
<dbReference type="AlphaFoldDB" id="A0A844QI69"/>
<evidence type="ECO:0000313" key="2">
    <source>
        <dbReference type="Proteomes" id="UP000463224"/>
    </source>
</evidence>
<dbReference type="EMBL" id="WPHG01000004">
    <property type="protein sequence ID" value="MVA98887.1"/>
    <property type="molecule type" value="Genomic_DNA"/>
</dbReference>
<evidence type="ECO:0000313" key="1">
    <source>
        <dbReference type="EMBL" id="MVA98887.1"/>
    </source>
</evidence>
<keyword evidence="2" id="KW-1185">Reference proteome</keyword>
<name>A0A844QI69_9HYPH</name>
<accession>A0A844QI69</accession>
<dbReference type="RefSeq" id="WP_156713863.1">
    <property type="nucleotide sequence ID" value="NZ_WPHG01000004.1"/>
</dbReference>
<reference evidence="1 2" key="1">
    <citation type="submission" date="2019-12" db="EMBL/GenBank/DDBJ databases">
        <title>Nitratireductor arenosus sp. nov., Isolated from sea sand, Jeju island, South Korea.</title>
        <authorList>
            <person name="Kim W."/>
        </authorList>
    </citation>
    <scope>NUCLEOTIDE SEQUENCE [LARGE SCALE GENOMIC DNA]</scope>
    <source>
        <strain evidence="1 2">CAU 1489</strain>
    </source>
</reference>
<gene>
    <name evidence="1" type="ORF">GN330_16690</name>
</gene>
<protein>
    <submittedName>
        <fullName evidence="1">Uncharacterized protein</fullName>
    </submittedName>
</protein>
<comment type="caution">
    <text evidence="1">The sequence shown here is derived from an EMBL/GenBank/DDBJ whole genome shotgun (WGS) entry which is preliminary data.</text>
</comment>
<organism evidence="1 2">
    <name type="scientific">Nitratireductor arenosus</name>
    <dbReference type="NCBI Taxonomy" id="2682096"/>
    <lineage>
        <taxon>Bacteria</taxon>
        <taxon>Pseudomonadati</taxon>
        <taxon>Pseudomonadota</taxon>
        <taxon>Alphaproteobacteria</taxon>
        <taxon>Hyphomicrobiales</taxon>
        <taxon>Phyllobacteriaceae</taxon>
        <taxon>Nitratireductor</taxon>
    </lineage>
</organism>
<dbReference type="Proteomes" id="UP000463224">
    <property type="component" value="Unassembled WGS sequence"/>
</dbReference>